<protein>
    <recommendedName>
        <fullName evidence="5">Peptidylprolyl isomerase</fullName>
    </recommendedName>
</protein>
<evidence type="ECO:0000313" key="3">
    <source>
        <dbReference type="EMBL" id="CAF3764343.1"/>
    </source>
</evidence>
<dbReference type="Proteomes" id="UP000663887">
    <property type="component" value="Unassembled WGS sequence"/>
</dbReference>
<reference evidence="3" key="1">
    <citation type="submission" date="2021-02" db="EMBL/GenBank/DDBJ databases">
        <authorList>
            <person name="Nowell W R."/>
        </authorList>
    </citation>
    <scope>NUCLEOTIDE SEQUENCE</scope>
</reference>
<dbReference type="InterPro" id="IPR027304">
    <property type="entry name" value="Trigger_fact/SurA_dom_sf"/>
</dbReference>
<dbReference type="AlphaFoldDB" id="A0A818ZFR8"/>
<dbReference type="InterPro" id="IPR050245">
    <property type="entry name" value="PrsA_foldase"/>
</dbReference>
<evidence type="ECO:0000256" key="1">
    <source>
        <dbReference type="SAM" id="SignalP"/>
    </source>
</evidence>
<evidence type="ECO:0000313" key="2">
    <source>
        <dbReference type="EMBL" id="CAF2063224.1"/>
    </source>
</evidence>
<dbReference type="Proteomes" id="UP000663842">
    <property type="component" value="Unassembled WGS sequence"/>
</dbReference>
<feature type="signal peptide" evidence="1">
    <location>
        <begin position="1"/>
        <end position="20"/>
    </location>
</feature>
<proteinExistence type="predicted"/>
<comment type="caution">
    <text evidence="3">The sequence shown here is derived from an EMBL/GenBank/DDBJ whole genome shotgun (WGS) entry which is preliminary data.</text>
</comment>
<sequence>MKRLATVFLSATLLSSTVLAADNKVVATYTGGNVTADQVMEQFNPVLAMQPESKGKSFSELDKNVQEVLVKGYINSKLLEQEADKLKIRDSQEFKTKIKGIETQMIQQEILERQIKDKITDKMVEDEYKALTTNLKGQEEVKTSHILVDTEEKAKEIKESMILKILLKI</sequence>
<dbReference type="EMBL" id="CAJOBF010000171">
    <property type="protein sequence ID" value="CAF3764343.1"/>
    <property type="molecule type" value="Genomic_DNA"/>
</dbReference>
<keyword evidence="1" id="KW-0732">Signal</keyword>
<dbReference type="PANTHER" id="PTHR47245">
    <property type="entry name" value="PEPTIDYLPROLYL ISOMERASE"/>
    <property type="match status" value="1"/>
</dbReference>
<name>A0A818ZFR8_9BILA</name>
<dbReference type="PANTHER" id="PTHR47245:SF2">
    <property type="entry name" value="PEPTIDYL-PROLYL CIS-TRANS ISOMERASE HP_0175-RELATED"/>
    <property type="match status" value="1"/>
</dbReference>
<gene>
    <name evidence="3" type="ORF">UXM345_LOCUS2750</name>
    <name evidence="2" type="ORF">XDN619_LOCUS10959</name>
</gene>
<feature type="chain" id="PRO_5036234634" description="Peptidylprolyl isomerase" evidence="1">
    <location>
        <begin position="21"/>
        <end position="169"/>
    </location>
</feature>
<dbReference type="Gene3D" id="1.10.8.1040">
    <property type="match status" value="1"/>
</dbReference>
<organism evidence="3 4">
    <name type="scientific">Rotaria magnacalcarata</name>
    <dbReference type="NCBI Taxonomy" id="392030"/>
    <lineage>
        <taxon>Eukaryota</taxon>
        <taxon>Metazoa</taxon>
        <taxon>Spiralia</taxon>
        <taxon>Gnathifera</taxon>
        <taxon>Rotifera</taxon>
        <taxon>Eurotatoria</taxon>
        <taxon>Bdelloidea</taxon>
        <taxon>Philodinida</taxon>
        <taxon>Philodinidae</taxon>
        <taxon>Rotaria</taxon>
    </lineage>
</organism>
<dbReference type="SUPFAM" id="SSF109998">
    <property type="entry name" value="Triger factor/SurA peptide-binding domain-like"/>
    <property type="match status" value="1"/>
</dbReference>
<dbReference type="EMBL" id="CAJNRG010004098">
    <property type="protein sequence ID" value="CAF2063224.1"/>
    <property type="molecule type" value="Genomic_DNA"/>
</dbReference>
<accession>A0A818ZFR8</accession>
<evidence type="ECO:0000313" key="4">
    <source>
        <dbReference type="Proteomes" id="UP000663842"/>
    </source>
</evidence>
<evidence type="ECO:0008006" key="5">
    <source>
        <dbReference type="Google" id="ProtNLM"/>
    </source>
</evidence>